<name>A0ABW1THN1_9LACO</name>
<dbReference type="EMBL" id="JBHSSI010000061">
    <property type="protein sequence ID" value="MFC6261362.1"/>
    <property type="molecule type" value="Genomic_DNA"/>
</dbReference>
<keyword evidence="2" id="KW-0732">Signal</keyword>
<feature type="signal peptide" evidence="2">
    <location>
        <begin position="1"/>
        <end position="24"/>
    </location>
</feature>
<gene>
    <name evidence="4" type="ORF">ACFP1C_10455</name>
</gene>
<sequence length="226" mass="23467">MTRYLLLIVASLALGTGITGTALAQSTDSGARTSHAEATLNPNEDTSPVDPKDPNGSGNEFPGEGTDSTGKLTLDYVSNLNFVQQGISGTQIVSNATNTKAFVQISDRRSTGAGWQLQVKPSALVGDKDSTAISQASIELGAARFIPSGKNVSGTPSVVATSTQLLPIGSYSLIGRAGKNAGMGTWIMNLNYDASAPTKLLVMSAAVTQQQTYRGTLSWLLSDTPQ</sequence>
<organism evidence="4 5">
    <name type="scientific">Levilactobacillus fujinensis</name>
    <dbReference type="NCBI Taxonomy" id="2486024"/>
    <lineage>
        <taxon>Bacteria</taxon>
        <taxon>Bacillati</taxon>
        <taxon>Bacillota</taxon>
        <taxon>Bacilli</taxon>
        <taxon>Lactobacillales</taxon>
        <taxon>Lactobacillaceae</taxon>
        <taxon>Levilactobacillus</taxon>
    </lineage>
</organism>
<dbReference type="RefSeq" id="WP_125686372.1">
    <property type="nucleotide sequence ID" value="NZ_JBHSSI010000061.1"/>
</dbReference>
<evidence type="ECO:0000313" key="4">
    <source>
        <dbReference type="EMBL" id="MFC6261362.1"/>
    </source>
</evidence>
<dbReference type="Pfam" id="PF13731">
    <property type="entry name" value="WxL"/>
    <property type="match status" value="1"/>
</dbReference>
<evidence type="ECO:0000256" key="1">
    <source>
        <dbReference type="SAM" id="MobiDB-lite"/>
    </source>
</evidence>
<reference evidence="5" key="1">
    <citation type="journal article" date="2019" name="Int. J. Syst. Evol. Microbiol.">
        <title>The Global Catalogue of Microorganisms (GCM) 10K type strain sequencing project: providing services to taxonomists for standard genome sequencing and annotation.</title>
        <authorList>
            <consortium name="The Broad Institute Genomics Platform"/>
            <consortium name="The Broad Institute Genome Sequencing Center for Infectious Disease"/>
            <person name="Wu L."/>
            <person name="Ma J."/>
        </authorList>
    </citation>
    <scope>NUCLEOTIDE SEQUENCE [LARGE SCALE GENOMIC DNA]</scope>
    <source>
        <strain evidence="5">CCM 8908</strain>
    </source>
</reference>
<feature type="region of interest" description="Disordered" evidence="1">
    <location>
        <begin position="27"/>
        <end position="68"/>
    </location>
</feature>
<evidence type="ECO:0000313" key="5">
    <source>
        <dbReference type="Proteomes" id="UP001596283"/>
    </source>
</evidence>
<dbReference type="InterPro" id="IPR027994">
    <property type="entry name" value="WxL_dom"/>
</dbReference>
<accession>A0ABW1THN1</accession>
<feature type="chain" id="PRO_5046164465" evidence="2">
    <location>
        <begin position="25"/>
        <end position="226"/>
    </location>
</feature>
<feature type="domain" description="WxL" evidence="3">
    <location>
        <begin position="30"/>
        <end position="225"/>
    </location>
</feature>
<evidence type="ECO:0000256" key="2">
    <source>
        <dbReference type="SAM" id="SignalP"/>
    </source>
</evidence>
<protein>
    <submittedName>
        <fullName evidence="4">WxL domain-containing protein</fullName>
    </submittedName>
</protein>
<proteinExistence type="predicted"/>
<evidence type="ECO:0000259" key="3">
    <source>
        <dbReference type="Pfam" id="PF13731"/>
    </source>
</evidence>
<comment type="caution">
    <text evidence="4">The sequence shown here is derived from an EMBL/GenBank/DDBJ whole genome shotgun (WGS) entry which is preliminary data.</text>
</comment>
<dbReference type="Proteomes" id="UP001596283">
    <property type="component" value="Unassembled WGS sequence"/>
</dbReference>
<keyword evidence="5" id="KW-1185">Reference proteome</keyword>